<dbReference type="SUPFAM" id="SSF53335">
    <property type="entry name" value="S-adenosyl-L-methionine-dependent methyltransferases"/>
    <property type="match status" value="1"/>
</dbReference>
<accession>A0A0S6WA19</accession>
<dbReference type="STRING" id="1499967.U27_01880"/>
<dbReference type="Pfam" id="PF07021">
    <property type="entry name" value="MetW"/>
    <property type="match status" value="1"/>
</dbReference>
<organism evidence="1">
    <name type="scientific">Vecturithrix granuli</name>
    <dbReference type="NCBI Taxonomy" id="1499967"/>
    <lineage>
        <taxon>Bacteria</taxon>
        <taxon>Candidatus Moduliflexota</taxon>
        <taxon>Candidatus Vecturitrichia</taxon>
        <taxon>Candidatus Vecturitrichales</taxon>
        <taxon>Candidatus Vecturitrichaceae</taxon>
        <taxon>Candidatus Vecturithrix</taxon>
    </lineage>
</organism>
<dbReference type="CDD" id="cd02440">
    <property type="entry name" value="AdoMet_MTases"/>
    <property type="match status" value="1"/>
</dbReference>
<gene>
    <name evidence="1" type="ORF">U27_01880</name>
</gene>
<keyword evidence="2" id="KW-1185">Reference proteome</keyword>
<name>A0A0S6WA19_VECG1</name>
<dbReference type="AlphaFoldDB" id="A0A0S6WA19"/>
<dbReference type="PANTHER" id="PTHR43861">
    <property type="entry name" value="TRANS-ACONITATE 2-METHYLTRANSFERASE-RELATED"/>
    <property type="match status" value="1"/>
</dbReference>
<proteinExistence type="predicted"/>
<evidence type="ECO:0000313" key="1">
    <source>
        <dbReference type="EMBL" id="GAK55049.1"/>
    </source>
</evidence>
<protein>
    <recommendedName>
        <fullName evidence="3">Methyltransferase type 11</fullName>
    </recommendedName>
</protein>
<dbReference type="HOGENOM" id="CLU_047220_0_0_0"/>
<dbReference type="eggNOG" id="COG2227">
    <property type="taxonomic scope" value="Bacteria"/>
</dbReference>
<evidence type="ECO:0000313" key="2">
    <source>
        <dbReference type="Proteomes" id="UP000030661"/>
    </source>
</evidence>
<sequence>MENSTTRQPLQSHLCFQMWDKHLTALNTLWDLQTDASCRDAAGTQATHFHKTLWNQHLLHLNQTWHVPSILVLQPPSSFLGKLVFPVKKLILRWIQPAIDSVVHQQNEVNARFVQTYNSLVELTNQEAVRKLEAQREVNAKLVQCLNDLVDLTSSELDRLREEVDHHLKTFQTQFDTFQTQLDTFQTHLNRLQNHIENRLEQIEPRCAEIELIVWAYDRRKEALEFEQISLNQKLEQVLAAIHSLKRGEIPDMEHLPPPEQQKDYSYFVFENRHRGDEKTIKPRLADYVKYFKGCSNVLDIGCARGEFLELLAEHHIQGHGIDLNHSFIQYCQQKGLSVQEIDALSYLSSLPDNSLDGLFIAHLIEHFPMMDLRKLLQLCFEKLAPHRYLVIETPNPCSVYALSQYFYKDLSHDKPLHPEAILFLTKSVGFQQVEIVYKNPFPAKETLQLLEPPETADKLLRAMIDVSNHNFQQLNTLLYGHLDYAIIARKRPVV</sequence>
<dbReference type="SUPFAM" id="SSF58100">
    <property type="entry name" value="Bacterial hemolysins"/>
    <property type="match status" value="1"/>
</dbReference>
<dbReference type="EMBL" id="DF820463">
    <property type="protein sequence ID" value="GAK55049.1"/>
    <property type="molecule type" value="Genomic_DNA"/>
</dbReference>
<dbReference type="InterPro" id="IPR029063">
    <property type="entry name" value="SAM-dependent_MTases_sf"/>
</dbReference>
<dbReference type="InterPro" id="IPR010743">
    <property type="entry name" value="Methionine_synth_MetW"/>
</dbReference>
<dbReference type="Gene3D" id="1.20.1170.10">
    <property type="match status" value="1"/>
</dbReference>
<dbReference type="Proteomes" id="UP000030661">
    <property type="component" value="Unassembled WGS sequence"/>
</dbReference>
<reference evidence="1" key="1">
    <citation type="journal article" date="2015" name="PeerJ">
        <title>First genomic representation of candidate bacterial phylum KSB3 points to enhanced environmental sensing as a trigger of wastewater bulking.</title>
        <authorList>
            <person name="Sekiguchi Y."/>
            <person name="Ohashi A."/>
            <person name="Parks D.H."/>
            <person name="Yamauchi T."/>
            <person name="Tyson G.W."/>
            <person name="Hugenholtz P."/>
        </authorList>
    </citation>
    <scope>NUCLEOTIDE SEQUENCE [LARGE SCALE GENOMIC DNA]</scope>
</reference>
<dbReference type="Gene3D" id="3.40.50.150">
    <property type="entry name" value="Vaccinia Virus protein VP39"/>
    <property type="match status" value="1"/>
</dbReference>
<evidence type="ECO:0008006" key="3">
    <source>
        <dbReference type="Google" id="ProtNLM"/>
    </source>
</evidence>